<feature type="compositionally biased region" description="Basic and acidic residues" evidence="1">
    <location>
        <begin position="29"/>
        <end position="38"/>
    </location>
</feature>
<dbReference type="GO" id="GO:0043571">
    <property type="term" value="P:maintenance of CRISPR repeat elements"/>
    <property type="evidence" value="ECO:0007669"/>
    <property type="project" value="InterPro"/>
</dbReference>
<proteinExistence type="predicted"/>
<evidence type="ECO:0000256" key="1">
    <source>
        <dbReference type="SAM" id="MobiDB-lite"/>
    </source>
</evidence>
<feature type="region of interest" description="Disordered" evidence="1">
    <location>
        <begin position="23"/>
        <end position="46"/>
    </location>
</feature>
<dbReference type="EMBL" id="ACIO01000150">
    <property type="protein sequence ID" value="EFC99811.1"/>
    <property type="molecule type" value="Genomic_DNA"/>
</dbReference>
<gene>
    <name evidence="2" type="ORF">CLOSTHATH_01991</name>
</gene>
<dbReference type="Proteomes" id="UP000004968">
    <property type="component" value="Unassembled WGS sequence"/>
</dbReference>
<name>D3AEG0_9FIRM</name>
<dbReference type="AlphaFoldDB" id="D3AEG0"/>
<protein>
    <submittedName>
        <fullName evidence="2">CRISPR-associated protein, CT1132 family</fullName>
    </submittedName>
</protein>
<dbReference type="Pfam" id="PF05107">
    <property type="entry name" value="Cas_Cas7"/>
    <property type="match status" value="1"/>
</dbReference>
<accession>D3AEG0</accession>
<organism evidence="2 3">
    <name type="scientific">Hungatella hathewayi DSM 13479</name>
    <dbReference type="NCBI Taxonomy" id="566550"/>
    <lineage>
        <taxon>Bacteria</taxon>
        <taxon>Bacillati</taxon>
        <taxon>Bacillota</taxon>
        <taxon>Clostridia</taxon>
        <taxon>Lachnospirales</taxon>
        <taxon>Lachnospiraceae</taxon>
        <taxon>Hungatella</taxon>
    </lineage>
</organism>
<dbReference type="HOGENOM" id="CLU_948678_0_0_9"/>
<evidence type="ECO:0000313" key="2">
    <source>
        <dbReference type="EMBL" id="EFC99811.1"/>
    </source>
</evidence>
<evidence type="ECO:0000313" key="3">
    <source>
        <dbReference type="Proteomes" id="UP000004968"/>
    </source>
</evidence>
<sequence>MEEIKMADEMKRATGLLVIEVVNSNPNGDPDREADPRQRPNGCGEISPVSFKRKVRDLLDDPTSPFFESLPEKIRLNQDHYRILEHRGRDRTAITKEMTSGGKLADFDQEEFLKSEFVRKYWDARVFGNTFLEKDGNKGYIKTGVVQFGVGISISPVNIIRQTNTNKAGVQEGKNAGMAPLAFRVVEHGVYCMPFFVNPNYAKKSGCTADDIELLKLLIPQAYDMNRSAIRPDVRLRHAWYIEHKNLLGSCPDYMLLDALTPERIGNVSEPSENWHDYKDKTELPEELLHKVAGIVDLVCL</sequence>
<dbReference type="InterPro" id="IPR006482">
    <property type="entry name" value="Cas7_Csh2/Csh2"/>
</dbReference>
<reference evidence="2 3" key="1">
    <citation type="submission" date="2010-01" db="EMBL/GenBank/DDBJ databases">
        <authorList>
            <person name="Weinstock G."/>
            <person name="Sodergren E."/>
            <person name="Clifton S."/>
            <person name="Fulton L."/>
            <person name="Fulton B."/>
            <person name="Courtney L."/>
            <person name="Fronick C."/>
            <person name="Harrison M."/>
            <person name="Strong C."/>
            <person name="Farmer C."/>
            <person name="Delahaunty K."/>
            <person name="Markovic C."/>
            <person name="Hall O."/>
            <person name="Minx P."/>
            <person name="Tomlinson C."/>
            <person name="Mitreva M."/>
            <person name="Nelson J."/>
            <person name="Hou S."/>
            <person name="Wollam A."/>
            <person name="Pepin K.H."/>
            <person name="Johnson M."/>
            <person name="Bhonagiri V."/>
            <person name="Nash W.E."/>
            <person name="Warren W."/>
            <person name="Chinwalla A."/>
            <person name="Mardis E.R."/>
            <person name="Wilson R.K."/>
        </authorList>
    </citation>
    <scope>NUCLEOTIDE SEQUENCE [LARGE SCALE GENOMIC DNA]</scope>
    <source>
        <strain evidence="2 3">DSM 13479</strain>
    </source>
</reference>
<comment type="caution">
    <text evidence="2">The sequence shown here is derived from an EMBL/GenBank/DDBJ whole genome shotgun (WGS) entry which is preliminary data.</text>
</comment>